<accession>A0ACB7VBU8</accession>
<name>A0ACB7VBU8_DIOAL</name>
<dbReference type="Proteomes" id="UP000827976">
    <property type="component" value="Chromosome 10"/>
</dbReference>
<organism evidence="1 2">
    <name type="scientific">Dioscorea alata</name>
    <name type="common">Purple yam</name>
    <dbReference type="NCBI Taxonomy" id="55571"/>
    <lineage>
        <taxon>Eukaryota</taxon>
        <taxon>Viridiplantae</taxon>
        <taxon>Streptophyta</taxon>
        <taxon>Embryophyta</taxon>
        <taxon>Tracheophyta</taxon>
        <taxon>Spermatophyta</taxon>
        <taxon>Magnoliopsida</taxon>
        <taxon>Liliopsida</taxon>
        <taxon>Dioscoreales</taxon>
        <taxon>Dioscoreaceae</taxon>
        <taxon>Dioscorea</taxon>
    </lineage>
</organism>
<comment type="caution">
    <text evidence="1">The sequence shown here is derived from an EMBL/GenBank/DDBJ whole genome shotgun (WGS) entry which is preliminary data.</text>
</comment>
<protein>
    <submittedName>
        <fullName evidence="1">Uncharacterized protein</fullName>
    </submittedName>
</protein>
<sequence length="751" mass="81514">MKLVDDGVFEKKTSRKRARVADVEEVLQCNTDYGNTRPESAGVDARAQFKVTQCGGPPPRRSKRVLLNTETMVFDVGAAKTVEALPKRSTRSSVKCGVEESEISTDAEKKSGEFDTVAGKKQMKRASNRGIKSNAPAVSEVACEFITESTTTEARGQPEELPEFRVPSRRMTRNSSKQVAMELATFLLASEKLVDGKETARTSRLRKKHGSRKSAENLCPSGETESVSKAVEVQAAHFEEVPLPPMQNTCKIGVAECEATEGFKQVDDVARREDSIASPRIYAESEALAVPKQMASARRSTRNSTKNEALSTSAVKNTIPKEKAVARRSTRHSTKNEALSTSAVKNTIPKEKAVARRSTRHSAKNEAPLTTVPQNVPVEVGKSGSTAKRAREAVPDEDGSYVERDTSGRFPVSKNQENGTIVDGNDKKPGSHVPNTRGSKSCRRVNSIDEAPSGEHSPYPPLSLLEDSCQDIIIGEGSASNVSSNSQSSQRLQSMGKMPLDVQKNSEDNIHKRSGDDKLVDDNKCLEEVCSTHEDQVMISGSSEVMNVCETLEASPCSAVQDNCAQNVDEEKICEARNSVLVDIEHSSLSMHANGSFGPAETVTEAVGNPQIDALLALEQTKKGFAACTLCVENVEQVNTAEVSHEFIDAESTSVAVADQCEMVLDVIRNIHNEDPINDPKHREPSHSVGGISLTCEEIQELTSAIDNEVSLGIDQQKFATVADIPDAREISSHLTDTPNDTHGELYYINC</sequence>
<proteinExistence type="predicted"/>
<dbReference type="EMBL" id="CM037020">
    <property type="protein sequence ID" value="KAH7671237.1"/>
    <property type="molecule type" value="Genomic_DNA"/>
</dbReference>
<reference evidence="2" key="1">
    <citation type="journal article" date="2022" name="Nat. Commun.">
        <title>Chromosome evolution and the genetic basis of agronomically important traits in greater yam.</title>
        <authorList>
            <person name="Bredeson J.V."/>
            <person name="Lyons J.B."/>
            <person name="Oniyinde I.O."/>
            <person name="Okereke N.R."/>
            <person name="Kolade O."/>
            <person name="Nnabue I."/>
            <person name="Nwadili C.O."/>
            <person name="Hribova E."/>
            <person name="Parker M."/>
            <person name="Nwogha J."/>
            <person name="Shu S."/>
            <person name="Carlson J."/>
            <person name="Kariba R."/>
            <person name="Muthemba S."/>
            <person name="Knop K."/>
            <person name="Barton G.J."/>
            <person name="Sherwood A.V."/>
            <person name="Lopez-Montes A."/>
            <person name="Asiedu R."/>
            <person name="Jamnadass R."/>
            <person name="Muchugi A."/>
            <person name="Goodstein D."/>
            <person name="Egesi C.N."/>
            <person name="Featherston J."/>
            <person name="Asfaw A."/>
            <person name="Simpson G.G."/>
            <person name="Dolezel J."/>
            <person name="Hendre P.S."/>
            <person name="Van Deynze A."/>
            <person name="Kumar P.L."/>
            <person name="Obidiegwu J.E."/>
            <person name="Bhattacharjee R."/>
            <person name="Rokhsar D.S."/>
        </authorList>
    </citation>
    <scope>NUCLEOTIDE SEQUENCE [LARGE SCALE GENOMIC DNA]</scope>
    <source>
        <strain evidence="2">cv. TDa95/00328</strain>
    </source>
</reference>
<evidence type="ECO:0000313" key="1">
    <source>
        <dbReference type="EMBL" id="KAH7671237.1"/>
    </source>
</evidence>
<keyword evidence="2" id="KW-1185">Reference proteome</keyword>
<gene>
    <name evidence="1" type="ORF">IHE45_10G080000</name>
</gene>
<evidence type="ECO:0000313" key="2">
    <source>
        <dbReference type="Proteomes" id="UP000827976"/>
    </source>
</evidence>